<sequence>MLTGPTSSDFASAFSQRSQSTDLNTYFLDVQSAYRRGTEKEKVSILTGVRNRIEEDENESRMKEVSEMGLRVGFVSELCLTIGSKCSPFLFVCLLVFSPSHHPLLRF</sequence>
<dbReference type="Proteomes" id="UP001281761">
    <property type="component" value="Unassembled WGS sequence"/>
</dbReference>
<gene>
    <name evidence="1" type="ORF">BLNAU_957</name>
</gene>
<accession>A0ABQ9YJE5</accession>
<dbReference type="EMBL" id="JARBJD010000004">
    <property type="protein sequence ID" value="KAK2963880.1"/>
    <property type="molecule type" value="Genomic_DNA"/>
</dbReference>
<evidence type="ECO:0000313" key="1">
    <source>
        <dbReference type="EMBL" id="KAK2963880.1"/>
    </source>
</evidence>
<proteinExistence type="predicted"/>
<reference evidence="1 2" key="1">
    <citation type="journal article" date="2022" name="bioRxiv">
        <title>Genomics of Preaxostyla Flagellates Illuminates Evolutionary Transitions and the Path Towards Mitochondrial Loss.</title>
        <authorList>
            <person name="Novak L.V.F."/>
            <person name="Treitli S.C."/>
            <person name="Pyrih J."/>
            <person name="Halakuc P."/>
            <person name="Pipaliya S.V."/>
            <person name="Vacek V."/>
            <person name="Brzon O."/>
            <person name="Soukal P."/>
            <person name="Eme L."/>
            <person name="Dacks J.B."/>
            <person name="Karnkowska A."/>
            <person name="Elias M."/>
            <person name="Hampl V."/>
        </authorList>
    </citation>
    <scope>NUCLEOTIDE SEQUENCE [LARGE SCALE GENOMIC DNA]</scope>
    <source>
        <strain evidence="1">NAU3</strain>
        <tissue evidence="1">Gut</tissue>
    </source>
</reference>
<protein>
    <submittedName>
        <fullName evidence="1">Uncharacterized protein</fullName>
    </submittedName>
</protein>
<comment type="caution">
    <text evidence="1">The sequence shown here is derived from an EMBL/GenBank/DDBJ whole genome shotgun (WGS) entry which is preliminary data.</text>
</comment>
<evidence type="ECO:0000313" key="2">
    <source>
        <dbReference type="Proteomes" id="UP001281761"/>
    </source>
</evidence>
<organism evidence="1 2">
    <name type="scientific">Blattamonas nauphoetae</name>
    <dbReference type="NCBI Taxonomy" id="2049346"/>
    <lineage>
        <taxon>Eukaryota</taxon>
        <taxon>Metamonada</taxon>
        <taxon>Preaxostyla</taxon>
        <taxon>Oxymonadida</taxon>
        <taxon>Blattamonas</taxon>
    </lineage>
</organism>
<name>A0ABQ9YJE5_9EUKA</name>
<keyword evidence="2" id="KW-1185">Reference proteome</keyword>